<organism evidence="1 2">
    <name type="scientific">Spongiactinospora rosea</name>
    <dbReference type="NCBI Taxonomy" id="2248750"/>
    <lineage>
        <taxon>Bacteria</taxon>
        <taxon>Bacillati</taxon>
        <taxon>Actinomycetota</taxon>
        <taxon>Actinomycetes</taxon>
        <taxon>Streptosporangiales</taxon>
        <taxon>Streptosporangiaceae</taxon>
        <taxon>Spongiactinospora</taxon>
    </lineage>
</organism>
<evidence type="ECO:0000313" key="1">
    <source>
        <dbReference type="EMBL" id="RBQ19597.1"/>
    </source>
</evidence>
<dbReference type="RefSeq" id="WP_113980869.1">
    <property type="nucleotide sequence ID" value="NZ_QMEY01000004.1"/>
</dbReference>
<sequence length="273" mass="28316">MTEPLPAGALSGVRVGISVSGSADLERLGLAEEHLRSALGELARAVTASGGGLAYGGHLDPGGYTAFLVSELSRHGHEARPLLVCLAWPEHRRLALSELRRRAGLGPIGDVVCLDPDGREVDPAAGRTEDAEPVTDPDLRRRALTGMRRYLNDRTHARVLIGGRRHGFQGELPGPLEEALLAVGGGTPVYPAAGFGGVTADIAHALGMGGGHPDDPAAPRLTAGLDRLRALAPEAPRNGLSDAENLTLATTRRPGEIAALVTLGLARLAGREG</sequence>
<dbReference type="Proteomes" id="UP000253303">
    <property type="component" value="Unassembled WGS sequence"/>
</dbReference>
<keyword evidence="2" id="KW-1185">Reference proteome</keyword>
<protein>
    <submittedName>
        <fullName evidence="1">Uncharacterized protein</fullName>
    </submittedName>
</protein>
<dbReference type="OrthoDB" id="8364978at2"/>
<dbReference type="Pfam" id="PF18163">
    <property type="entry name" value="LD_cluster2"/>
    <property type="match status" value="1"/>
</dbReference>
<dbReference type="AlphaFoldDB" id="A0A366M0N1"/>
<dbReference type="InterPro" id="IPR041160">
    <property type="entry name" value="LD_cluster2"/>
</dbReference>
<proteinExistence type="predicted"/>
<accession>A0A366M0N1</accession>
<gene>
    <name evidence="1" type="ORF">DP939_12675</name>
</gene>
<comment type="caution">
    <text evidence="1">The sequence shown here is derived from an EMBL/GenBank/DDBJ whole genome shotgun (WGS) entry which is preliminary data.</text>
</comment>
<name>A0A366M0N1_9ACTN</name>
<reference evidence="1 2" key="1">
    <citation type="submission" date="2018-06" db="EMBL/GenBank/DDBJ databases">
        <title>Sphaerisporangium craniellae sp. nov., isolated from a marine sponge in the South China Sea.</title>
        <authorList>
            <person name="Li L."/>
        </authorList>
    </citation>
    <scope>NUCLEOTIDE SEQUENCE [LARGE SCALE GENOMIC DNA]</scope>
    <source>
        <strain evidence="1 2">LHW63015</strain>
    </source>
</reference>
<evidence type="ECO:0000313" key="2">
    <source>
        <dbReference type="Proteomes" id="UP000253303"/>
    </source>
</evidence>
<dbReference type="EMBL" id="QMEY01000004">
    <property type="protein sequence ID" value="RBQ19597.1"/>
    <property type="molecule type" value="Genomic_DNA"/>
</dbReference>